<dbReference type="PRINTS" id="PR00481">
    <property type="entry name" value="LAMNOPPTDASE"/>
</dbReference>
<evidence type="ECO:0000256" key="5">
    <source>
        <dbReference type="ARBA" id="ARBA00022670"/>
    </source>
</evidence>
<organism evidence="10 11">
    <name type="scientific">Clostridium punense</name>
    <dbReference type="NCBI Taxonomy" id="1054297"/>
    <lineage>
        <taxon>Bacteria</taxon>
        <taxon>Bacillati</taxon>
        <taxon>Bacillota</taxon>
        <taxon>Clostridia</taxon>
        <taxon>Eubacteriales</taxon>
        <taxon>Clostridiaceae</taxon>
        <taxon>Clostridium</taxon>
    </lineage>
</organism>
<dbReference type="GO" id="GO:0004177">
    <property type="term" value="F:aminopeptidase activity"/>
    <property type="evidence" value="ECO:0007669"/>
    <property type="project" value="UniProtKB-KW"/>
</dbReference>
<dbReference type="SUPFAM" id="SSF53187">
    <property type="entry name" value="Zn-dependent exopeptidases"/>
    <property type="match status" value="1"/>
</dbReference>
<dbReference type="PANTHER" id="PTHR11963">
    <property type="entry name" value="LEUCINE AMINOPEPTIDASE-RELATED"/>
    <property type="match status" value="1"/>
</dbReference>
<evidence type="ECO:0000256" key="7">
    <source>
        <dbReference type="ARBA" id="ARBA00049972"/>
    </source>
</evidence>
<dbReference type="EMBL" id="JAGGLL010000043">
    <property type="protein sequence ID" value="MBP2023947.1"/>
    <property type="molecule type" value="Genomic_DNA"/>
</dbReference>
<comment type="caution">
    <text evidence="10">The sequence shown here is derived from an EMBL/GenBank/DDBJ whole genome shotgun (WGS) entry which is preliminary data.</text>
</comment>
<dbReference type="PROSITE" id="PS00631">
    <property type="entry name" value="CYTOSOL_AP"/>
    <property type="match status" value="1"/>
</dbReference>
<dbReference type="EC" id="3.4.11.1" evidence="8"/>
<feature type="binding site" evidence="8">
    <location>
        <position position="348"/>
    </location>
    <ligand>
        <name>Mn(2+)</name>
        <dbReference type="ChEBI" id="CHEBI:29035"/>
        <label>1</label>
    </ligand>
</feature>
<feature type="binding site" evidence="8">
    <location>
        <position position="264"/>
    </location>
    <ligand>
        <name>Mn(2+)</name>
        <dbReference type="ChEBI" id="CHEBI:29035"/>
        <label>2</label>
    </ligand>
</feature>
<accession>A0ABS4K839</accession>
<dbReference type="EC" id="3.4.11.10" evidence="8"/>
<evidence type="ECO:0000259" key="9">
    <source>
        <dbReference type="PROSITE" id="PS00631"/>
    </source>
</evidence>
<evidence type="ECO:0000256" key="1">
    <source>
        <dbReference type="ARBA" id="ARBA00000135"/>
    </source>
</evidence>
<keyword evidence="6 8" id="KW-0378">Hydrolase</keyword>
<dbReference type="InterPro" id="IPR023042">
    <property type="entry name" value="Peptidase_M17_leu_NH2_pept"/>
</dbReference>
<comment type="function">
    <text evidence="7 8">Presumably involved in the processing and regular turnover of intracellular proteins. Catalyzes the removal of unsubstituted N-terminal amino acids from various peptides.</text>
</comment>
<dbReference type="InterPro" id="IPR043472">
    <property type="entry name" value="Macro_dom-like"/>
</dbReference>
<dbReference type="NCBIfam" id="NF002074">
    <property type="entry name" value="PRK00913.1-4"/>
    <property type="match status" value="1"/>
</dbReference>
<feature type="domain" description="Cytosol aminopeptidase" evidence="9">
    <location>
        <begin position="344"/>
        <end position="351"/>
    </location>
</feature>
<dbReference type="NCBIfam" id="NF002083">
    <property type="entry name" value="PRK00913.3-5"/>
    <property type="match status" value="1"/>
</dbReference>
<comment type="catalytic activity">
    <reaction evidence="1 8">
        <text>Release of an N-terminal amino acid, Xaa-|-Yaa-, in which Xaa is preferably Leu, but may be other amino acids including Pro although not Arg or Lys, and Yaa may be Pro. Amino acid amides and methyl esters are also readily hydrolyzed, but rates on arylamides are exceedingly low.</text>
        <dbReference type="EC" id="3.4.11.1"/>
    </reaction>
</comment>
<dbReference type="InterPro" id="IPR000819">
    <property type="entry name" value="Peptidase_M17_C"/>
</dbReference>
<sequence length="496" mass="53461">MDIKVVKFNEYKEAAEIKAILMFEAKEDFHMKFEDEAINNAISFVQENKEFSGKKGEIYTVNLLRKEAPSKIVLVGAGKGEELTVETLRKNVGKLVKECIKLKAATLEINVPALRKHFDMELAAKAIGEAVTMATYNFDTYKSDKKPVNLKTVTLLCCSQCDVTVLEEAIKEGIALGEGNLIARDLVNEPANILTPAELAKRAEVAGKKYGFEVKVYNKDEIISLGMEAYMAVGKGSANEPKLIVMKHLGNQENPEDIFGLVGKGLTFDTGGYCIKPGQSMANMKTDMGGAAAVIGAMSSIAKMDLKKNVVAVVAACENMISGEAYRPGDIIGSMAGKTIEVLNTDAEGRLTLVDAVTYIIRNEKATKVVDIATLTGAVVTALGSAAMGVVTNDDNFYNSLEAASKEVEEKVWKLPSFDEYKEQIKGDVADLKNIGGPKGGSITAGLFIGEFVENKPWLHLDIAGTCASEKPPTEYHSSGATGSGARLLYTLVKNQ</sequence>
<keyword evidence="4 8" id="KW-0031">Aminopeptidase</keyword>
<feature type="binding site" evidence="8">
    <location>
        <position position="287"/>
    </location>
    <ligand>
        <name>Mn(2+)</name>
        <dbReference type="ChEBI" id="CHEBI:29035"/>
        <label>2</label>
    </ligand>
</feature>
<keyword evidence="5 8" id="KW-0645">Protease</keyword>
<dbReference type="Pfam" id="PF02789">
    <property type="entry name" value="Peptidase_M17_N"/>
    <property type="match status" value="1"/>
</dbReference>
<dbReference type="InterPro" id="IPR011356">
    <property type="entry name" value="Leucine_aapep/pepB"/>
</dbReference>
<dbReference type="Gene3D" id="3.40.630.10">
    <property type="entry name" value="Zn peptidases"/>
    <property type="match status" value="1"/>
</dbReference>
<feature type="binding site" evidence="8">
    <location>
        <position position="346"/>
    </location>
    <ligand>
        <name>Mn(2+)</name>
        <dbReference type="ChEBI" id="CHEBI:29035"/>
        <label>1</label>
    </ligand>
</feature>
<keyword evidence="8" id="KW-0464">Manganese</keyword>
<keyword evidence="8" id="KW-0963">Cytoplasm</keyword>
<name>A0ABS4K839_9CLOT</name>
<keyword evidence="8" id="KW-0479">Metal-binding</keyword>
<evidence type="ECO:0000313" key="11">
    <source>
        <dbReference type="Proteomes" id="UP001519308"/>
    </source>
</evidence>
<comment type="subcellular location">
    <subcellularLocation>
        <location evidence="8">Cytoplasm</location>
    </subcellularLocation>
</comment>
<proteinExistence type="inferred from homology"/>
<evidence type="ECO:0000256" key="3">
    <source>
        <dbReference type="ARBA" id="ARBA00009528"/>
    </source>
</evidence>
<dbReference type="HAMAP" id="MF_00181">
    <property type="entry name" value="Cytosol_peptidase_M17"/>
    <property type="match status" value="1"/>
</dbReference>
<dbReference type="Gene3D" id="3.40.220.10">
    <property type="entry name" value="Leucine Aminopeptidase, subunit E, domain 1"/>
    <property type="match status" value="1"/>
</dbReference>
<dbReference type="RefSeq" id="WP_021285805.1">
    <property type="nucleotide sequence ID" value="NZ_JAGGLL010000043.1"/>
</dbReference>
<dbReference type="CDD" id="cd00433">
    <property type="entry name" value="Peptidase_M17"/>
    <property type="match status" value="1"/>
</dbReference>
<evidence type="ECO:0000256" key="2">
    <source>
        <dbReference type="ARBA" id="ARBA00000967"/>
    </source>
</evidence>
<keyword evidence="11" id="KW-1185">Reference proteome</keyword>
<protein>
    <recommendedName>
        <fullName evidence="8">Probable cytosol aminopeptidase</fullName>
        <ecNumber evidence="8">3.4.11.1</ecNumber>
    </recommendedName>
    <alternativeName>
        <fullName evidence="8">Leucine aminopeptidase</fullName>
        <shortName evidence="8">LAP</shortName>
        <ecNumber evidence="8">3.4.11.10</ecNumber>
    </alternativeName>
    <alternativeName>
        <fullName evidence="8">Leucyl aminopeptidase</fullName>
    </alternativeName>
</protein>
<feature type="active site" evidence="8">
    <location>
        <position position="350"/>
    </location>
</feature>
<dbReference type="NCBIfam" id="NF002073">
    <property type="entry name" value="PRK00913.1-2"/>
    <property type="match status" value="1"/>
</dbReference>
<evidence type="ECO:0000256" key="4">
    <source>
        <dbReference type="ARBA" id="ARBA00022438"/>
    </source>
</evidence>
<dbReference type="SUPFAM" id="SSF52949">
    <property type="entry name" value="Macro domain-like"/>
    <property type="match status" value="1"/>
</dbReference>
<reference evidence="10 11" key="1">
    <citation type="submission" date="2021-03" db="EMBL/GenBank/DDBJ databases">
        <title>Genomic Encyclopedia of Type Strains, Phase IV (KMG-IV): sequencing the most valuable type-strain genomes for metagenomic binning, comparative biology and taxonomic classification.</title>
        <authorList>
            <person name="Goeker M."/>
        </authorList>
    </citation>
    <scope>NUCLEOTIDE SEQUENCE [LARGE SCALE GENOMIC DNA]</scope>
    <source>
        <strain evidence="10 11">DSM 28650</strain>
    </source>
</reference>
<feature type="binding site" evidence="8">
    <location>
        <position position="269"/>
    </location>
    <ligand>
        <name>Mn(2+)</name>
        <dbReference type="ChEBI" id="CHEBI:29035"/>
        <label>2</label>
    </ligand>
</feature>
<dbReference type="Proteomes" id="UP001519308">
    <property type="component" value="Unassembled WGS sequence"/>
</dbReference>
<comment type="catalytic activity">
    <reaction evidence="2 8">
        <text>Release of an N-terminal amino acid, preferentially leucine, but not glutamic or aspartic acids.</text>
        <dbReference type="EC" id="3.4.11.10"/>
    </reaction>
</comment>
<gene>
    <name evidence="8" type="primary">pepA</name>
    <name evidence="10" type="ORF">J2Z44_003792</name>
</gene>
<evidence type="ECO:0000256" key="8">
    <source>
        <dbReference type="HAMAP-Rule" id="MF_00181"/>
    </source>
</evidence>
<comment type="similarity">
    <text evidence="3 8">Belongs to the peptidase M17 family.</text>
</comment>
<dbReference type="InterPro" id="IPR008283">
    <property type="entry name" value="Peptidase_M17_N"/>
</dbReference>
<evidence type="ECO:0000256" key="6">
    <source>
        <dbReference type="ARBA" id="ARBA00022801"/>
    </source>
</evidence>
<comment type="cofactor">
    <cofactor evidence="8">
        <name>Mn(2+)</name>
        <dbReference type="ChEBI" id="CHEBI:29035"/>
    </cofactor>
    <text evidence="8">Binds 2 manganese ions per subunit.</text>
</comment>
<dbReference type="PANTHER" id="PTHR11963:SF23">
    <property type="entry name" value="CYTOSOL AMINOPEPTIDASE"/>
    <property type="match status" value="1"/>
</dbReference>
<feature type="binding site" evidence="8">
    <location>
        <position position="269"/>
    </location>
    <ligand>
        <name>Mn(2+)</name>
        <dbReference type="ChEBI" id="CHEBI:29035"/>
        <label>1</label>
    </ligand>
</feature>
<dbReference type="Pfam" id="PF00883">
    <property type="entry name" value="Peptidase_M17"/>
    <property type="match status" value="1"/>
</dbReference>
<feature type="active site" evidence="8">
    <location>
        <position position="276"/>
    </location>
</feature>
<evidence type="ECO:0000313" key="10">
    <source>
        <dbReference type="EMBL" id="MBP2023947.1"/>
    </source>
</evidence>
<feature type="binding site" evidence="8">
    <location>
        <position position="348"/>
    </location>
    <ligand>
        <name>Mn(2+)</name>
        <dbReference type="ChEBI" id="CHEBI:29035"/>
        <label>2</label>
    </ligand>
</feature>